<name>A0A5S9ISU3_UABAM</name>
<reference evidence="1 2" key="1">
    <citation type="submission" date="2019-08" db="EMBL/GenBank/DDBJ databases">
        <title>Complete genome sequence of Candidatus Uab amorphum.</title>
        <authorList>
            <person name="Shiratori T."/>
            <person name="Suzuki S."/>
            <person name="Kakizawa Y."/>
            <person name="Ishida K."/>
        </authorList>
    </citation>
    <scope>NUCLEOTIDE SEQUENCE [LARGE SCALE GENOMIC DNA]</scope>
    <source>
        <strain evidence="1 2">SRT547</strain>
    </source>
</reference>
<evidence type="ECO:0000313" key="1">
    <source>
        <dbReference type="EMBL" id="BBM86986.1"/>
    </source>
</evidence>
<sequence length="444" mass="50772">MRHIIFVFACLGLLFANWGKEQKIYYAIEMKEQLVGYAAIEIAKDPQGNPLCKSSVYARMTLIGGFADYKHEEKIKFSAEYKPYFFDNNFEQGTTKGGAITYVTEGRARVIAKSGGLKTIKLPPQIQFEVYPYYNFLRNFAGKKRDYPIYSDLLKKVQTVSYEKLGTERLNFYGKSYNATVFSRSNQDSGEREKLWMDISNGQVLKSKSTASTIYLANSSVVDQVESIPKNIKYVSLKSLSSSVMKIDTVYKYRYLYNGKDIGSDLFSFRKDEQMYSFDAKLNLQGLNTTTKWKLADSVLPNMYSLKGSDKDTQYSQTCKFSEDEIVQKFAKNARKSTQKKKLESKTYLYATSNMGLFCTLISSIPLAKDNVAILKLFNATTGKFLLMKCKVVGEEKIFYNNRQVKTWKIDILLGREVVYAWVNSAGMVLRKEQGNMIVELLDD</sequence>
<dbReference type="KEGG" id="uam:UABAM_05388"/>
<dbReference type="AlphaFoldDB" id="A0A5S9ISU3"/>
<protein>
    <submittedName>
        <fullName evidence="1">Uncharacterized protein</fullName>
    </submittedName>
</protein>
<proteinExistence type="predicted"/>
<dbReference type="Proteomes" id="UP000326354">
    <property type="component" value="Chromosome"/>
</dbReference>
<gene>
    <name evidence="1" type="ORF">UABAM_05388</name>
</gene>
<dbReference type="RefSeq" id="WP_151971021.1">
    <property type="nucleotide sequence ID" value="NZ_AP019860.1"/>
</dbReference>
<organism evidence="1 2">
    <name type="scientific">Uabimicrobium amorphum</name>
    <dbReference type="NCBI Taxonomy" id="2596890"/>
    <lineage>
        <taxon>Bacteria</taxon>
        <taxon>Pseudomonadati</taxon>
        <taxon>Planctomycetota</taxon>
        <taxon>Candidatus Uabimicrobiia</taxon>
        <taxon>Candidatus Uabimicrobiales</taxon>
        <taxon>Candidatus Uabimicrobiaceae</taxon>
        <taxon>Candidatus Uabimicrobium</taxon>
    </lineage>
</organism>
<dbReference type="EMBL" id="AP019860">
    <property type="protein sequence ID" value="BBM86986.1"/>
    <property type="molecule type" value="Genomic_DNA"/>
</dbReference>
<accession>A0A5S9ISU3</accession>
<evidence type="ECO:0000313" key="2">
    <source>
        <dbReference type="Proteomes" id="UP000326354"/>
    </source>
</evidence>
<keyword evidence="2" id="KW-1185">Reference proteome</keyword>